<protein>
    <submittedName>
        <fullName evidence="1">Uncharacterized protein</fullName>
    </submittedName>
</protein>
<dbReference type="EMBL" id="JPGG01000016">
    <property type="protein sequence ID" value="KGC15737.1"/>
    <property type="molecule type" value="Genomic_DNA"/>
</dbReference>
<reference evidence="1 2" key="1">
    <citation type="submission" date="2014-04" db="EMBL/GenBank/DDBJ databases">
        <authorList>
            <person name="Bishop-Lilly K.A."/>
            <person name="Broomall S.M."/>
            <person name="Chain P.S."/>
            <person name="Chertkov O."/>
            <person name="Coyne S.R."/>
            <person name="Daligault H.E."/>
            <person name="Davenport K.W."/>
            <person name="Erkkila T."/>
            <person name="Frey K.G."/>
            <person name="Gibbons H.S."/>
            <person name="Gu W."/>
            <person name="Jaissle J."/>
            <person name="Johnson S.L."/>
            <person name="Koroleva G.I."/>
            <person name="Ladner J.T."/>
            <person name="Lo C.-C."/>
            <person name="Minogue T.D."/>
            <person name="Munk C."/>
            <person name="Palacios G.F."/>
            <person name="Redden C.L."/>
            <person name="Rosenzweig C.N."/>
            <person name="Scholz M.B."/>
            <person name="Teshima H."/>
            <person name="Xu Y."/>
        </authorList>
    </citation>
    <scope>NUCLEOTIDE SEQUENCE [LARGE SCALE GENOMIC DNA]</scope>
    <source>
        <strain evidence="2">gladioli</strain>
    </source>
</reference>
<sequence length="75" mass="8221">MNLSGDRNQCQGCKQFFNSTAAFDKHRIGGFGIDRRCRSVEEMEAAGMCKNAAGFWITAANPMFAKDEILSGLAK</sequence>
<dbReference type="Proteomes" id="UP000029590">
    <property type="component" value="Unassembled WGS sequence"/>
</dbReference>
<comment type="caution">
    <text evidence="1">The sequence shown here is derived from an EMBL/GenBank/DDBJ whole genome shotgun (WGS) entry which is preliminary data.</text>
</comment>
<evidence type="ECO:0000313" key="2">
    <source>
        <dbReference type="Proteomes" id="UP000029590"/>
    </source>
</evidence>
<gene>
    <name evidence="1" type="ORF">DM48_325</name>
</gene>
<dbReference type="RefSeq" id="WP_036054346.1">
    <property type="nucleotide sequence ID" value="NZ_KN150850.1"/>
</dbReference>
<accession>A0AAW3F677</accession>
<evidence type="ECO:0000313" key="1">
    <source>
        <dbReference type="EMBL" id="KGC15737.1"/>
    </source>
</evidence>
<dbReference type="AlphaFoldDB" id="A0AAW3F677"/>
<organism evidence="1 2">
    <name type="scientific">Burkholderia gladioli</name>
    <name type="common">Pseudomonas marginata</name>
    <name type="synonym">Phytomonas marginata</name>
    <dbReference type="NCBI Taxonomy" id="28095"/>
    <lineage>
        <taxon>Bacteria</taxon>
        <taxon>Pseudomonadati</taxon>
        <taxon>Pseudomonadota</taxon>
        <taxon>Betaproteobacteria</taxon>
        <taxon>Burkholderiales</taxon>
        <taxon>Burkholderiaceae</taxon>
        <taxon>Burkholderia</taxon>
    </lineage>
</organism>
<proteinExistence type="predicted"/>
<name>A0AAW3F677_BURGA</name>